<proteinExistence type="predicted"/>
<accession>K6V8V1</accession>
<feature type="domain" description="Glyoxalase-like" evidence="1">
    <location>
        <begin position="3"/>
        <end position="167"/>
    </location>
</feature>
<dbReference type="Proteomes" id="UP000008495">
    <property type="component" value="Unassembled WGS sequence"/>
</dbReference>
<dbReference type="OrthoDB" id="8857320at2"/>
<organism evidence="2 3">
    <name type="scientific">Austwickia chelonae NBRC 105200</name>
    <dbReference type="NCBI Taxonomy" id="1184607"/>
    <lineage>
        <taxon>Bacteria</taxon>
        <taxon>Bacillati</taxon>
        <taxon>Actinomycetota</taxon>
        <taxon>Actinomycetes</taxon>
        <taxon>Micrococcales</taxon>
        <taxon>Dermatophilaceae</taxon>
        <taxon>Austwickia</taxon>
    </lineage>
</organism>
<dbReference type="RefSeq" id="WP_006503405.1">
    <property type="nucleotide sequence ID" value="NZ_BAGZ01000016.1"/>
</dbReference>
<protein>
    <recommendedName>
        <fullName evidence="1">Glyoxalase-like domain-containing protein</fullName>
    </recommendedName>
</protein>
<evidence type="ECO:0000259" key="1">
    <source>
        <dbReference type="Pfam" id="PF13468"/>
    </source>
</evidence>
<dbReference type="InterPro" id="IPR025870">
    <property type="entry name" value="Glyoxalase-like_dom"/>
</dbReference>
<sequence>MRVDHVSYAAEKDGVRATADRLAEQLGVRAVNGGVHPSFGTRNVILPMAHERYVEVVEPLEHPATDKAPFGKAVKQACLAGGGWLGWVVRVEDLSAVEQRLGRDGVPGHRVFPDGRRLSWRQIGINGLLNDPQLPFFVEFDNPELHPSRAVDIEPQVNICGMTIAGDPGRVHDWLSLPAERTSSVIDFSFIAPHGNAGLLSVAFETPQGRVEI</sequence>
<evidence type="ECO:0000313" key="3">
    <source>
        <dbReference type="Proteomes" id="UP000008495"/>
    </source>
</evidence>
<evidence type="ECO:0000313" key="2">
    <source>
        <dbReference type="EMBL" id="GAB78648.1"/>
    </source>
</evidence>
<comment type="caution">
    <text evidence="2">The sequence shown here is derived from an EMBL/GenBank/DDBJ whole genome shotgun (WGS) entry which is preliminary data.</text>
</comment>
<keyword evidence="3" id="KW-1185">Reference proteome</keyword>
<name>K6V8V1_9MICO</name>
<dbReference type="Gene3D" id="3.10.180.10">
    <property type="entry name" value="2,3-Dihydroxybiphenyl 1,2-Dioxygenase, domain 1"/>
    <property type="match status" value="1"/>
</dbReference>
<dbReference type="EMBL" id="BAGZ01000016">
    <property type="protein sequence ID" value="GAB78648.1"/>
    <property type="molecule type" value="Genomic_DNA"/>
</dbReference>
<dbReference type="STRING" id="100225.SAMN05421595_2301"/>
<dbReference type="AlphaFoldDB" id="K6V8V1"/>
<gene>
    <name evidence="2" type="ORF">AUCHE_16_00660</name>
</gene>
<dbReference type="eggNOG" id="ENOG502ZCCT">
    <property type="taxonomic scope" value="Bacteria"/>
</dbReference>
<reference evidence="2 3" key="1">
    <citation type="submission" date="2012-08" db="EMBL/GenBank/DDBJ databases">
        <title>Whole genome shotgun sequence of Austwickia chelonae NBRC 105200.</title>
        <authorList>
            <person name="Yoshida I."/>
            <person name="Hosoyama A."/>
            <person name="Tsuchikane K."/>
            <person name="Katsumata H."/>
            <person name="Ando Y."/>
            <person name="Ohji S."/>
            <person name="Hamada M."/>
            <person name="Tamura T."/>
            <person name="Yamazoe A."/>
            <person name="Yamazaki S."/>
            <person name="Fujita N."/>
        </authorList>
    </citation>
    <scope>NUCLEOTIDE SEQUENCE [LARGE SCALE GENOMIC DNA]</scope>
    <source>
        <strain evidence="2 3">NBRC 105200</strain>
    </source>
</reference>
<dbReference type="Pfam" id="PF13468">
    <property type="entry name" value="Glyoxalase_3"/>
    <property type="match status" value="1"/>
</dbReference>
<dbReference type="InterPro" id="IPR029068">
    <property type="entry name" value="Glyas_Bleomycin-R_OHBP_Dase"/>
</dbReference>
<dbReference type="SUPFAM" id="SSF54593">
    <property type="entry name" value="Glyoxalase/Bleomycin resistance protein/Dihydroxybiphenyl dioxygenase"/>
    <property type="match status" value="1"/>
</dbReference>